<proteinExistence type="inferred from homology"/>
<evidence type="ECO:0000256" key="5">
    <source>
        <dbReference type="ARBA" id="ARBA00047607"/>
    </source>
</evidence>
<accession>A0A975GA35</accession>
<dbReference type="Gene3D" id="3.30.420.150">
    <property type="entry name" value="Exopolyphosphatase. Domain 2"/>
    <property type="match status" value="1"/>
</dbReference>
<evidence type="ECO:0000256" key="2">
    <source>
        <dbReference type="ARBA" id="ARBA00012451"/>
    </source>
</evidence>
<evidence type="ECO:0000256" key="4">
    <source>
        <dbReference type="ARBA" id="ARBA00022801"/>
    </source>
</evidence>
<dbReference type="Pfam" id="PF02541">
    <property type="entry name" value="Ppx-GppA"/>
    <property type="match status" value="1"/>
</dbReference>
<dbReference type="PIRSF" id="PIRSF001267">
    <property type="entry name" value="Pyrophosphatase_GppA_Ppx"/>
    <property type="match status" value="1"/>
</dbReference>
<dbReference type="RefSeq" id="WP_284679787.1">
    <property type="nucleotide sequence ID" value="NZ_CP060096.1"/>
</dbReference>
<dbReference type="Proteomes" id="UP000671913">
    <property type="component" value="Chromosome"/>
</dbReference>
<dbReference type="NCBIfam" id="TIGR03706">
    <property type="entry name" value="exo_poly_only"/>
    <property type="match status" value="1"/>
</dbReference>
<dbReference type="CDD" id="cd24052">
    <property type="entry name" value="ASKHA_NBD_HpPPX-GppA-like"/>
    <property type="match status" value="1"/>
</dbReference>
<dbReference type="GO" id="GO:0004309">
    <property type="term" value="F:exopolyphosphatase activity"/>
    <property type="evidence" value="ECO:0007669"/>
    <property type="project" value="UniProtKB-EC"/>
</dbReference>
<dbReference type="CDD" id="cd00077">
    <property type="entry name" value="HDc"/>
    <property type="match status" value="1"/>
</dbReference>
<dbReference type="EMBL" id="CP060096">
    <property type="protein sequence ID" value="QSZ27099.1"/>
    <property type="molecule type" value="Genomic_DNA"/>
</dbReference>
<evidence type="ECO:0000259" key="7">
    <source>
        <dbReference type="Pfam" id="PF21447"/>
    </source>
</evidence>
<reference evidence="8" key="1">
    <citation type="submission" date="2020-08" db="EMBL/GenBank/DDBJ databases">
        <title>Genomic insights into the carbon and energy metabolism of the first obligate autotrophic acetogenic bacterium Aceticella autotrophica gen. nov., sp. nov.</title>
        <authorList>
            <person name="Toshchakov S.V."/>
            <person name="Elcheninov A.G."/>
            <person name="Kublanov I.V."/>
            <person name="Frolov E.N."/>
            <person name="Lebedinsky A.V."/>
        </authorList>
    </citation>
    <scope>NUCLEOTIDE SEQUENCE</scope>
    <source>
        <strain evidence="8">3443-3Ac</strain>
    </source>
</reference>
<dbReference type="AlphaFoldDB" id="A0A975GA35"/>
<organism evidence="8 9">
    <name type="scientific">Aceticella autotrophica</name>
    <dbReference type="NCBI Taxonomy" id="2755338"/>
    <lineage>
        <taxon>Bacteria</taxon>
        <taxon>Bacillati</taxon>
        <taxon>Bacillota</taxon>
        <taxon>Clostridia</taxon>
        <taxon>Thermoanaerobacterales</taxon>
        <taxon>Thermoanaerobacteraceae</taxon>
        <taxon>Aceticella</taxon>
    </lineage>
</organism>
<keyword evidence="4 8" id="KW-0378">Hydrolase</keyword>
<evidence type="ECO:0000313" key="9">
    <source>
        <dbReference type="Proteomes" id="UP000671913"/>
    </source>
</evidence>
<dbReference type="Gene3D" id="1.10.3210.10">
    <property type="entry name" value="Hypothetical protein af1432"/>
    <property type="match status" value="1"/>
</dbReference>
<protein>
    <recommendedName>
        <fullName evidence="3">Exopolyphosphatase</fullName>
        <ecNumber evidence="2">3.6.1.11</ecNumber>
    </recommendedName>
</protein>
<dbReference type="GO" id="GO:0006793">
    <property type="term" value="P:phosphorus metabolic process"/>
    <property type="evidence" value="ECO:0007669"/>
    <property type="project" value="InterPro"/>
</dbReference>
<dbReference type="EC" id="3.6.1.11" evidence="2"/>
<dbReference type="InterPro" id="IPR003695">
    <property type="entry name" value="Ppx_GppA_N"/>
</dbReference>
<keyword evidence="9" id="KW-1185">Reference proteome</keyword>
<comment type="catalytic activity">
    <reaction evidence="5">
        <text>[phosphate](n) + H2O = [phosphate](n-1) + phosphate + H(+)</text>
        <dbReference type="Rhea" id="RHEA:21528"/>
        <dbReference type="Rhea" id="RHEA-COMP:9859"/>
        <dbReference type="Rhea" id="RHEA-COMP:14279"/>
        <dbReference type="ChEBI" id="CHEBI:15377"/>
        <dbReference type="ChEBI" id="CHEBI:15378"/>
        <dbReference type="ChEBI" id="CHEBI:16838"/>
        <dbReference type="ChEBI" id="CHEBI:43474"/>
        <dbReference type="EC" id="3.6.1.11"/>
    </reaction>
</comment>
<dbReference type="InterPro" id="IPR043129">
    <property type="entry name" value="ATPase_NBD"/>
</dbReference>
<dbReference type="PANTHER" id="PTHR30005:SF0">
    <property type="entry name" value="RETROGRADE REGULATION PROTEIN 2"/>
    <property type="match status" value="1"/>
</dbReference>
<sequence length="504" mass="57082">MRRIGIIDIGSNTIRLIIVDLHDDGSFKLANELKESVRLGKGLNKTNRLKPETMKKALQTIRVFNDFCSIYKVDKIIAVATAAVRNSENGKEFINTLKLKTGIEINIISGKKEAWLDYYSVINTMDIKNALLIDIGGGSMEILKVKNRQIKNYISLPHGVVTLTETFLLDDPPKIECIKNLEEFLGKQINKLDWIKDKDINTLVGIGGTVRTIAKIDRRKKLYPINLIHNYEMYSADIDNILGLVINKTVKELKKVPGLSSERSDIILAGLITVKEILKHTGIRKIKISGNGIREGILYKNILNDDKILDDVCTYSVYNMMKYYNVNEHHAQNVKQLAICLYDNLINLHGCENEYRELLAIASLLHDIGLIVNFYHHNIHSGYIILNNGINGLSHKKILKCALMTMMHEGNGYEKIINEYKSILTIDELEKIRKMGSILRIAEGLDISELGRVNIISCVVGKTDVLIDLKSNDGIIELEKFSVDKNNDIFHKVFKRNIKVIEGD</sequence>
<dbReference type="Gene3D" id="3.30.420.40">
    <property type="match status" value="1"/>
</dbReference>
<dbReference type="KEGG" id="aaut:ACETAC_09575"/>
<evidence type="ECO:0000259" key="6">
    <source>
        <dbReference type="Pfam" id="PF02541"/>
    </source>
</evidence>
<dbReference type="PANTHER" id="PTHR30005">
    <property type="entry name" value="EXOPOLYPHOSPHATASE"/>
    <property type="match status" value="1"/>
</dbReference>
<comment type="similarity">
    <text evidence="1">Belongs to the GppA/Ppx family.</text>
</comment>
<name>A0A975GA35_9THEO</name>
<evidence type="ECO:0000256" key="1">
    <source>
        <dbReference type="ARBA" id="ARBA00007125"/>
    </source>
</evidence>
<gene>
    <name evidence="8" type="primary">ppx</name>
    <name evidence="8" type="ORF">ACETAC_09575</name>
</gene>
<evidence type="ECO:0000313" key="8">
    <source>
        <dbReference type="EMBL" id="QSZ27099.1"/>
    </source>
</evidence>
<evidence type="ECO:0000256" key="3">
    <source>
        <dbReference type="ARBA" id="ARBA00020416"/>
    </source>
</evidence>
<dbReference type="InterPro" id="IPR003607">
    <property type="entry name" value="HD/PDEase_dom"/>
</dbReference>
<dbReference type="InterPro" id="IPR030673">
    <property type="entry name" value="PyroPPase_GppA_Ppx"/>
</dbReference>
<dbReference type="Pfam" id="PF21447">
    <property type="entry name" value="Ppx-GppA_III"/>
    <property type="match status" value="1"/>
</dbReference>
<dbReference type="InterPro" id="IPR022371">
    <property type="entry name" value="Exopolyphosphatase"/>
</dbReference>
<dbReference type="SUPFAM" id="SSF109604">
    <property type="entry name" value="HD-domain/PDEase-like"/>
    <property type="match status" value="1"/>
</dbReference>
<dbReference type="InterPro" id="IPR050273">
    <property type="entry name" value="GppA/Ppx_hydrolase"/>
</dbReference>
<dbReference type="InterPro" id="IPR048950">
    <property type="entry name" value="Ppx_GppA_C"/>
</dbReference>
<feature type="domain" description="Ppx/GppA phosphatase N-terminal" evidence="6">
    <location>
        <begin position="19"/>
        <end position="303"/>
    </location>
</feature>
<dbReference type="SUPFAM" id="SSF53067">
    <property type="entry name" value="Actin-like ATPase domain"/>
    <property type="match status" value="2"/>
</dbReference>
<feature type="domain" description="Ppx/GppA phosphatase C-terminal" evidence="7">
    <location>
        <begin position="315"/>
        <end position="446"/>
    </location>
</feature>